<dbReference type="InterPro" id="IPR015943">
    <property type="entry name" value="WD40/YVTN_repeat-like_dom_sf"/>
</dbReference>
<gene>
    <name evidence="4" type="ORF">KZZ10_04185</name>
</gene>
<name>A0A953T3W3_9BURK</name>
<dbReference type="Proteomes" id="UP000739565">
    <property type="component" value="Unassembled WGS sequence"/>
</dbReference>
<reference evidence="4" key="1">
    <citation type="submission" date="2021-07" db="EMBL/GenBank/DDBJ databases">
        <title>New genus and species of the family Alcaligenaceae.</title>
        <authorList>
            <person name="Hahn M.W."/>
        </authorList>
    </citation>
    <scope>NUCLEOTIDE SEQUENCE</scope>
    <source>
        <strain evidence="4">LF4-65</strain>
    </source>
</reference>
<dbReference type="PANTHER" id="PTHR47197:SF3">
    <property type="entry name" value="DIHYDRO-HEME D1 DEHYDROGENASE"/>
    <property type="match status" value="1"/>
</dbReference>
<dbReference type="RefSeq" id="WP_259660252.1">
    <property type="nucleotide sequence ID" value="NZ_JAHXRI010000006.1"/>
</dbReference>
<dbReference type="NCBIfam" id="TIGR02276">
    <property type="entry name" value="beta_rpt_yvtn"/>
    <property type="match status" value="1"/>
</dbReference>
<dbReference type="InterPro" id="IPR048433">
    <property type="entry name" value="YNCE-like_beta-prop"/>
</dbReference>
<dbReference type="InterPro" id="IPR051200">
    <property type="entry name" value="Host-pathogen_enzymatic-act"/>
</dbReference>
<feature type="chain" id="PRO_5037429652" evidence="2">
    <location>
        <begin position="29"/>
        <end position="334"/>
    </location>
</feature>
<keyword evidence="1 2" id="KW-0732">Signal</keyword>
<comment type="caution">
    <text evidence="4">The sequence shown here is derived from an EMBL/GenBank/DDBJ whole genome shotgun (WGS) entry which is preliminary data.</text>
</comment>
<accession>A0A953T3W3</accession>
<protein>
    <submittedName>
        <fullName evidence="4">Beta-propeller fold lactonase family protein</fullName>
    </submittedName>
</protein>
<dbReference type="Gene3D" id="2.130.10.10">
    <property type="entry name" value="YVTN repeat-like/Quinoprotein amine dehydrogenase"/>
    <property type="match status" value="3"/>
</dbReference>
<keyword evidence="5" id="KW-1185">Reference proteome</keyword>
<evidence type="ECO:0000259" key="3">
    <source>
        <dbReference type="Pfam" id="PF21783"/>
    </source>
</evidence>
<dbReference type="SUPFAM" id="SSF50974">
    <property type="entry name" value="Nitrous oxide reductase, N-terminal domain"/>
    <property type="match status" value="1"/>
</dbReference>
<evidence type="ECO:0000313" key="5">
    <source>
        <dbReference type="Proteomes" id="UP000739565"/>
    </source>
</evidence>
<dbReference type="InterPro" id="IPR011964">
    <property type="entry name" value="YVTN_b-propeller_repeat"/>
</dbReference>
<dbReference type="EMBL" id="JAHXRI010000006">
    <property type="protein sequence ID" value="MBZ1349836.1"/>
    <property type="molecule type" value="Genomic_DNA"/>
</dbReference>
<sequence length="334" mass="36788">MTLNRSISTAALRLAFSLCGLVAASVWAAPPILVLNSLNADVSVIDPQTYTETKRIPVGKEPHHLYLTPDNKSVMVANAEGDSITFLDPKTAAVQRTMTGILDPYHLRFSPDMKWFVTAANRLDHVDIYRWERVGEEFKLHLVKRIPAGKTPSHIAIDSKSKVAYITLQDSNQLTAIELATQKRLWTISVGKIPADLYLTPDDKTLLIGLTGEDAVEAYDMSSGKAVLKTRIPTGKGAHAFRSQGDKRHVFVSNRSANTISRIDWTTLKVVDTYKTPAGPDCMEMLADGKTLLVTARWAGRLAVIDIEKKAVVKQIPVGKSPHGVWTLNHASRD</sequence>
<dbReference type="Pfam" id="PF21783">
    <property type="entry name" value="YNCE"/>
    <property type="match status" value="1"/>
</dbReference>
<dbReference type="PANTHER" id="PTHR47197">
    <property type="entry name" value="PROTEIN NIRF"/>
    <property type="match status" value="1"/>
</dbReference>
<dbReference type="AlphaFoldDB" id="A0A953T3W3"/>
<proteinExistence type="predicted"/>
<evidence type="ECO:0000313" key="4">
    <source>
        <dbReference type="EMBL" id="MBZ1349836.1"/>
    </source>
</evidence>
<dbReference type="InterPro" id="IPR011045">
    <property type="entry name" value="N2O_reductase_N"/>
</dbReference>
<organism evidence="4 5">
    <name type="scientific">Zwartia hollandica</name>
    <dbReference type="NCBI Taxonomy" id="324606"/>
    <lineage>
        <taxon>Bacteria</taxon>
        <taxon>Pseudomonadati</taxon>
        <taxon>Pseudomonadota</taxon>
        <taxon>Betaproteobacteria</taxon>
        <taxon>Burkholderiales</taxon>
        <taxon>Alcaligenaceae</taxon>
        <taxon>Zwartia</taxon>
    </lineage>
</organism>
<feature type="domain" description="YNCE-like beta-propeller" evidence="3">
    <location>
        <begin position="23"/>
        <end position="333"/>
    </location>
</feature>
<evidence type="ECO:0000256" key="2">
    <source>
        <dbReference type="SAM" id="SignalP"/>
    </source>
</evidence>
<evidence type="ECO:0000256" key="1">
    <source>
        <dbReference type="ARBA" id="ARBA00022729"/>
    </source>
</evidence>
<feature type="signal peptide" evidence="2">
    <location>
        <begin position="1"/>
        <end position="28"/>
    </location>
</feature>